<keyword evidence="2" id="KW-1185">Reference proteome</keyword>
<evidence type="ECO:0008006" key="3">
    <source>
        <dbReference type="Google" id="ProtNLM"/>
    </source>
</evidence>
<name>I2GF33_9BACT</name>
<dbReference type="GO" id="GO:0019867">
    <property type="term" value="C:outer membrane"/>
    <property type="evidence" value="ECO:0007669"/>
    <property type="project" value="InterPro"/>
</dbReference>
<dbReference type="InterPro" id="IPR007485">
    <property type="entry name" value="LPS_assembly_LptE"/>
</dbReference>
<evidence type="ECO:0000313" key="2">
    <source>
        <dbReference type="Proteomes" id="UP000009309"/>
    </source>
</evidence>
<reference evidence="1 2" key="1">
    <citation type="journal article" date="2012" name="J. Bacteriol.">
        <title>Genome Sequence of the Filamentous Bacterium Fibrisoma limi BUZ 3T.</title>
        <authorList>
            <person name="Filippini M."/>
            <person name="Qi W."/>
            <person name="Jaenicke S."/>
            <person name="Goesmann A."/>
            <person name="Smits T.H."/>
            <person name="Bagheri H.C."/>
        </authorList>
    </citation>
    <scope>NUCLEOTIDE SEQUENCE [LARGE SCALE GENOMIC DNA]</scope>
    <source>
        <strain evidence="2">BUZ 3T</strain>
    </source>
</reference>
<sequence>MPRRHSAFPSEPCTGKSNSIRLMRNRNKFSVYGFLFSDHGRAANWLSHYNRIVGNFTLKAFLLVAFLCLSTTSCRIYSFTGSTLSPDVKSITINNFTLATAGGPANLPLTFNERLREYYQRYTNLKVVPNNGDLVLEGSITGYDLLAVAPTAQDQAGVNRLQITVLVRFYNNKDESKNFEQSFSFYQDFPQNQTLSQNESRLIPRILDQIVLDIFNKTAADW</sequence>
<comment type="caution">
    <text evidence="1">The sequence shown here is derived from an EMBL/GenBank/DDBJ whole genome shotgun (WGS) entry which is preliminary data.</text>
</comment>
<dbReference type="GO" id="GO:0043165">
    <property type="term" value="P:Gram-negative-bacterium-type cell outer membrane assembly"/>
    <property type="evidence" value="ECO:0007669"/>
    <property type="project" value="InterPro"/>
</dbReference>
<dbReference type="STRING" id="1185876.BN8_01513"/>
<proteinExistence type="predicted"/>
<dbReference type="Proteomes" id="UP000009309">
    <property type="component" value="Unassembled WGS sequence"/>
</dbReference>
<gene>
    <name evidence="1" type="ORF">BN8_01513</name>
</gene>
<organism evidence="1 2">
    <name type="scientific">Fibrisoma limi BUZ 3</name>
    <dbReference type="NCBI Taxonomy" id="1185876"/>
    <lineage>
        <taxon>Bacteria</taxon>
        <taxon>Pseudomonadati</taxon>
        <taxon>Bacteroidota</taxon>
        <taxon>Cytophagia</taxon>
        <taxon>Cytophagales</taxon>
        <taxon>Spirosomataceae</taxon>
        <taxon>Fibrisoma</taxon>
    </lineage>
</organism>
<evidence type="ECO:0000313" key="1">
    <source>
        <dbReference type="EMBL" id="CCH52508.1"/>
    </source>
</evidence>
<dbReference type="AlphaFoldDB" id="I2GF33"/>
<dbReference type="EMBL" id="CAIT01000005">
    <property type="protein sequence ID" value="CCH52508.1"/>
    <property type="molecule type" value="Genomic_DNA"/>
</dbReference>
<dbReference type="Pfam" id="PF04390">
    <property type="entry name" value="LptE"/>
    <property type="match status" value="1"/>
</dbReference>
<accession>I2GF33</accession>
<protein>
    <recommendedName>
        <fullName evidence="3">Lipoprotein</fullName>
    </recommendedName>
</protein>
<dbReference type="eggNOG" id="ENOG5032RR7">
    <property type="taxonomic scope" value="Bacteria"/>
</dbReference>